<protein>
    <recommendedName>
        <fullName evidence="4">Coilin</fullName>
    </recommendedName>
</protein>
<dbReference type="AlphaFoldDB" id="A0AAU9IEZ6"/>
<keyword evidence="3" id="KW-1185">Reference proteome</keyword>
<feature type="compositionally biased region" description="Basic and acidic residues" evidence="1">
    <location>
        <begin position="123"/>
        <end position="137"/>
    </location>
</feature>
<reference evidence="2" key="1">
    <citation type="submission" date="2021-09" db="EMBL/GenBank/DDBJ databases">
        <authorList>
            <consortium name="AG Swart"/>
            <person name="Singh M."/>
            <person name="Singh A."/>
            <person name="Seah K."/>
            <person name="Emmerich C."/>
        </authorList>
    </citation>
    <scope>NUCLEOTIDE SEQUENCE</scope>
    <source>
        <strain evidence="2">ATCC30299</strain>
    </source>
</reference>
<proteinExistence type="predicted"/>
<dbReference type="EMBL" id="CAJZBQ010000005">
    <property type="protein sequence ID" value="CAG9312042.1"/>
    <property type="molecule type" value="Genomic_DNA"/>
</dbReference>
<name>A0AAU9IEZ6_9CILI</name>
<evidence type="ECO:0000313" key="3">
    <source>
        <dbReference type="Proteomes" id="UP001162131"/>
    </source>
</evidence>
<sequence length="358" mass="41522">MRIKVIFQDGLSERYHKVWCAIPKDIDKTEDLRKYLIKTFFVKGNQKCIVEMDGFEIPDLMDINELIKEDEVLTLKQKEKPKIEKKAVKGISSSESPSEKSKSSCEESLSSDDDLPKKKKRKFSNEKVQKIDNEDKGTNNIGTKVNLYKKKNDKQLKRIQKTNPKIEAYSGTHIKFNESGSKIYNPKISPELNIKTPAEEFEEKKSSWKIKPIPKRKPKFNVATQSILNTDGTPKQFIKRFGEINPELEIREIYEFDENDYELANINQIKEGDEILFKTLELNEETLTPAMSEVKRGKVASLEDGKVTIVLMREIDEEENKKIGELDIVDDLLMEKFQITIEKKWLVDVKIKKNNKVS</sequence>
<comment type="caution">
    <text evidence="2">The sequence shown here is derived from an EMBL/GenBank/DDBJ whole genome shotgun (WGS) entry which is preliminary data.</text>
</comment>
<feature type="region of interest" description="Disordered" evidence="1">
    <location>
        <begin position="84"/>
        <end position="144"/>
    </location>
</feature>
<gene>
    <name evidence="2" type="ORF">BSTOLATCC_MIC5299</name>
</gene>
<accession>A0AAU9IEZ6</accession>
<evidence type="ECO:0008006" key="4">
    <source>
        <dbReference type="Google" id="ProtNLM"/>
    </source>
</evidence>
<organism evidence="2 3">
    <name type="scientific">Blepharisma stoltei</name>
    <dbReference type="NCBI Taxonomy" id="1481888"/>
    <lineage>
        <taxon>Eukaryota</taxon>
        <taxon>Sar</taxon>
        <taxon>Alveolata</taxon>
        <taxon>Ciliophora</taxon>
        <taxon>Postciliodesmatophora</taxon>
        <taxon>Heterotrichea</taxon>
        <taxon>Heterotrichida</taxon>
        <taxon>Blepharismidae</taxon>
        <taxon>Blepharisma</taxon>
    </lineage>
</organism>
<evidence type="ECO:0000313" key="2">
    <source>
        <dbReference type="EMBL" id="CAG9312042.1"/>
    </source>
</evidence>
<dbReference type="Proteomes" id="UP001162131">
    <property type="component" value="Unassembled WGS sequence"/>
</dbReference>
<evidence type="ECO:0000256" key="1">
    <source>
        <dbReference type="SAM" id="MobiDB-lite"/>
    </source>
</evidence>